<dbReference type="AlphaFoldDB" id="B7J803"/>
<reference evidence="1 2" key="1">
    <citation type="journal article" date="2008" name="BMC Genomics">
        <title>Acidithiobacillus ferrooxidans metabolism: from genome sequence to industrial applications.</title>
        <authorList>
            <person name="Valdes J."/>
            <person name="Pedroso I."/>
            <person name="Quatrini R."/>
            <person name="Dodson R.J."/>
            <person name="Tettelin H."/>
            <person name="Blake R.II."/>
            <person name="Eisen J.A."/>
            <person name="Holmes D.S."/>
        </authorList>
    </citation>
    <scope>NUCLEOTIDE SEQUENCE [LARGE SCALE GENOMIC DNA]</scope>
    <source>
        <strain evidence="2">ATCC 23270 / DSM 14882 / CIP 104768 / NCIMB 8455</strain>
    </source>
</reference>
<dbReference type="PaxDb" id="243159-AFE_1055"/>
<keyword evidence="2" id="KW-1185">Reference proteome</keyword>
<name>B7J803_ACIF2</name>
<organism evidence="1 2">
    <name type="scientific">Acidithiobacillus ferrooxidans (strain ATCC 23270 / DSM 14882 / CIP 104768 / NCIMB 8455)</name>
    <name type="common">Ferrobacillus ferrooxidans (strain ATCC 23270)</name>
    <dbReference type="NCBI Taxonomy" id="243159"/>
    <lineage>
        <taxon>Bacteria</taxon>
        <taxon>Pseudomonadati</taxon>
        <taxon>Pseudomonadota</taxon>
        <taxon>Acidithiobacillia</taxon>
        <taxon>Acidithiobacillales</taxon>
        <taxon>Acidithiobacillaceae</taxon>
        <taxon>Acidithiobacillus</taxon>
    </lineage>
</organism>
<dbReference type="KEGG" id="afr:AFE_1055"/>
<gene>
    <name evidence="1" type="ordered locus">AFE_1055</name>
</gene>
<dbReference type="EMBL" id="CP001219">
    <property type="protein sequence ID" value="ACK78425.1"/>
    <property type="molecule type" value="Genomic_DNA"/>
</dbReference>
<sequence length="179" mass="19932">MENRHLVKDYCSFCHKSVYADEGYHGATLDHYDCHTADKPVVDHQAEMQAAMDAGDRAIGSLLDGLQLKRRRARAGEGALAQHVKKLVIEAIQEKFGCGVRSAHLWLQEGDYRGPKWDCDSWGVNAVLDDGHNLMVSCSSLATMGEYRRCNQVKLDHDEGDALTSFHINPYAFLGIIKG</sequence>
<dbReference type="Proteomes" id="UP000001362">
    <property type="component" value="Chromosome"/>
</dbReference>
<proteinExistence type="predicted"/>
<accession>B7J803</accession>
<protein>
    <submittedName>
        <fullName evidence="1">Uncharacterized protein</fullName>
    </submittedName>
</protein>
<evidence type="ECO:0000313" key="1">
    <source>
        <dbReference type="EMBL" id="ACK78425.1"/>
    </source>
</evidence>
<evidence type="ECO:0000313" key="2">
    <source>
        <dbReference type="Proteomes" id="UP000001362"/>
    </source>
</evidence>
<dbReference type="HOGENOM" id="CLU_1577225_0_0_6"/>
<dbReference type="STRING" id="243159.AFE_1055"/>